<gene>
    <name evidence="1" type="ORF">SAMN06265376_10176</name>
</gene>
<dbReference type="RefSeq" id="WP_089369454.1">
    <property type="nucleotide sequence ID" value="NZ_BMEP01000002.1"/>
</dbReference>
<sequence>MKTTKNTFRRGLEFALDIIGDIVPMGIGMRSPSILLERAELFLSKKSQQLELFIAKKLQRQHAKEIFQEEIKKRSQFPSHPMKKQKTLEKRLSKEDVINRLAEIERDIYQRERSNTIKHER</sequence>
<dbReference type="Proteomes" id="UP000198379">
    <property type="component" value="Unassembled WGS sequence"/>
</dbReference>
<accession>A0A238VMT8</accession>
<dbReference type="AlphaFoldDB" id="A0A238VMT8"/>
<evidence type="ECO:0000313" key="2">
    <source>
        <dbReference type="Proteomes" id="UP000198379"/>
    </source>
</evidence>
<dbReference type="EMBL" id="FZNY01000001">
    <property type="protein sequence ID" value="SNR35682.1"/>
    <property type="molecule type" value="Genomic_DNA"/>
</dbReference>
<name>A0A238VMT8_9FLAO</name>
<organism evidence="1 2">
    <name type="scientific">Dokdonia pacifica</name>
    <dbReference type="NCBI Taxonomy" id="1627892"/>
    <lineage>
        <taxon>Bacteria</taxon>
        <taxon>Pseudomonadati</taxon>
        <taxon>Bacteroidota</taxon>
        <taxon>Flavobacteriia</taxon>
        <taxon>Flavobacteriales</taxon>
        <taxon>Flavobacteriaceae</taxon>
        <taxon>Dokdonia</taxon>
    </lineage>
</organism>
<keyword evidence="2" id="KW-1185">Reference proteome</keyword>
<protein>
    <submittedName>
        <fullName evidence="1">Uncharacterized protein</fullName>
    </submittedName>
</protein>
<evidence type="ECO:0000313" key="1">
    <source>
        <dbReference type="EMBL" id="SNR35682.1"/>
    </source>
</evidence>
<reference evidence="1 2" key="1">
    <citation type="submission" date="2017-06" db="EMBL/GenBank/DDBJ databases">
        <authorList>
            <person name="Kim H.J."/>
            <person name="Triplett B.A."/>
        </authorList>
    </citation>
    <scope>NUCLEOTIDE SEQUENCE [LARGE SCALE GENOMIC DNA]</scope>
    <source>
        <strain evidence="1 2">DSM 25597</strain>
    </source>
</reference>
<proteinExistence type="predicted"/>